<protein>
    <submittedName>
        <fullName evidence="9">Membrane protein</fullName>
    </submittedName>
</protein>
<dbReference type="OrthoDB" id="977186at2"/>
<keyword evidence="3 7" id="KW-0812">Transmembrane</keyword>
<keyword evidence="10" id="KW-1185">Reference proteome</keyword>
<sequence length="352" mass="39268">MRLNRAISPLEHVIYGHYKAIHGIRMAIAFVITFLAIRLLHVPEATWPLITMVVVMGPISFWGNVITRALQRIMGTVFGAASGLVALYLEVFSMPLMLVWCAVVMFVCGVLALGKRPYMGLLIGITLAVVCGAGPGDMNTALWRSGDVIIGSLLALLFTSIFTQKAFVHWRLMMSKELKNMSSFYSAHISPNVLERPHLTNKHQQILNELVKIRTLISPCVRETRIDKDVFDAIQVMSRNLVSTLELLTDAYWATRESHFIMLNAIKLREFQKLSVNTLNALSSALLSGSIEENLSDLPEMVAVSGELKALMENAKAAENIEAPIYGYVWLNIELAKQLDELKDLIGMVLRK</sequence>
<evidence type="ECO:0000256" key="1">
    <source>
        <dbReference type="ARBA" id="ARBA00004651"/>
    </source>
</evidence>
<comment type="similarity">
    <text evidence="6">Belongs to the YccS/YhfK family.</text>
</comment>
<dbReference type="KEGG" id="hav:AT03_07590"/>
<dbReference type="PANTHER" id="PTHR30509:SF42">
    <property type="entry name" value="INNER MEMBRANE PROTEIN YEEA"/>
    <property type="match status" value="1"/>
</dbReference>
<evidence type="ECO:0000256" key="4">
    <source>
        <dbReference type="ARBA" id="ARBA00022989"/>
    </source>
</evidence>
<gene>
    <name evidence="9" type="ORF">AT03_07590</name>
</gene>
<reference evidence="9 10" key="1">
    <citation type="journal article" date="2014" name="Gut Pathog.">
        <title>Gene clusters of Hafnia alvei strain FB1 important in survival and pathogenesis: a draft genome perspective.</title>
        <authorList>
            <person name="Tan J.Y."/>
            <person name="Yin W.F."/>
            <person name="Chan K.G."/>
        </authorList>
    </citation>
    <scope>NUCLEOTIDE SEQUENCE [LARGE SCALE GENOMIC DNA]</scope>
    <source>
        <strain evidence="9 10">FB1</strain>
    </source>
</reference>
<evidence type="ECO:0000256" key="2">
    <source>
        <dbReference type="ARBA" id="ARBA00022475"/>
    </source>
</evidence>
<organism evidence="9 10">
    <name type="scientific">Hafnia alvei FB1</name>
    <dbReference type="NCBI Taxonomy" id="1453496"/>
    <lineage>
        <taxon>Bacteria</taxon>
        <taxon>Pseudomonadati</taxon>
        <taxon>Pseudomonadota</taxon>
        <taxon>Gammaproteobacteria</taxon>
        <taxon>Enterobacterales</taxon>
        <taxon>Hafniaceae</taxon>
        <taxon>Hafnia</taxon>
    </lineage>
</organism>
<accession>A0A097R0K0</accession>
<dbReference type="PANTHER" id="PTHR30509">
    <property type="entry name" value="P-HYDROXYBENZOIC ACID EFFLUX PUMP SUBUNIT-RELATED"/>
    <property type="match status" value="1"/>
</dbReference>
<feature type="domain" description="Integral membrane bound transporter" evidence="8">
    <location>
        <begin position="33"/>
        <end position="158"/>
    </location>
</feature>
<evidence type="ECO:0000313" key="10">
    <source>
        <dbReference type="Proteomes" id="UP000029986"/>
    </source>
</evidence>
<keyword evidence="2" id="KW-1003">Cell membrane</keyword>
<feature type="transmembrane region" description="Helical" evidence="7">
    <location>
        <begin position="95"/>
        <end position="113"/>
    </location>
</feature>
<dbReference type="eggNOG" id="COG1289">
    <property type="taxonomic scope" value="Bacteria"/>
</dbReference>
<evidence type="ECO:0000256" key="7">
    <source>
        <dbReference type="SAM" id="Phobius"/>
    </source>
</evidence>
<feature type="transmembrane region" description="Helical" evidence="7">
    <location>
        <begin position="118"/>
        <end position="136"/>
    </location>
</feature>
<proteinExistence type="inferred from homology"/>
<evidence type="ECO:0000256" key="6">
    <source>
        <dbReference type="ARBA" id="ARBA00043993"/>
    </source>
</evidence>
<feature type="transmembrane region" description="Helical" evidence="7">
    <location>
        <begin position="73"/>
        <end position="89"/>
    </location>
</feature>
<comment type="subcellular location">
    <subcellularLocation>
        <location evidence="1">Cell membrane</location>
        <topology evidence="1">Multi-pass membrane protein</topology>
    </subcellularLocation>
</comment>
<keyword evidence="4 7" id="KW-1133">Transmembrane helix</keyword>
<dbReference type="HOGENOM" id="CLU_064722_0_0_6"/>
<dbReference type="AlphaFoldDB" id="A0A097R0K0"/>
<evidence type="ECO:0000259" key="8">
    <source>
        <dbReference type="Pfam" id="PF13515"/>
    </source>
</evidence>
<dbReference type="EMBL" id="CP009706">
    <property type="protein sequence ID" value="AIU72259.1"/>
    <property type="molecule type" value="Genomic_DNA"/>
</dbReference>
<dbReference type="Proteomes" id="UP000029986">
    <property type="component" value="Chromosome"/>
</dbReference>
<dbReference type="PATRIC" id="fig|1453496.5.peg.1507"/>
<feature type="transmembrane region" description="Helical" evidence="7">
    <location>
        <begin position="20"/>
        <end position="40"/>
    </location>
</feature>
<evidence type="ECO:0000256" key="3">
    <source>
        <dbReference type="ARBA" id="ARBA00022692"/>
    </source>
</evidence>
<evidence type="ECO:0000313" key="9">
    <source>
        <dbReference type="EMBL" id="AIU72259.1"/>
    </source>
</evidence>
<dbReference type="InterPro" id="IPR049453">
    <property type="entry name" value="Memb_transporter_dom"/>
</dbReference>
<dbReference type="Pfam" id="PF13515">
    <property type="entry name" value="FUSC_2"/>
    <property type="match status" value="1"/>
</dbReference>
<feature type="transmembrane region" description="Helical" evidence="7">
    <location>
        <begin position="148"/>
        <end position="168"/>
    </location>
</feature>
<dbReference type="RefSeq" id="WP_025800834.1">
    <property type="nucleotide sequence ID" value="NZ_CP009706.1"/>
</dbReference>
<evidence type="ECO:0000256" key="5">
    <source>
        <dbReference type="ARBA" id="ARBA00023136"/>
    </source>
</evidence>
<keyword evidence="5 7" id="KW-0472">Membrane</keyword>
<feature type="transmembrane region" description="Helical" evidence="7">
    <location>
        <begin position="46"/>
        <end position="66"/>
    </location>
</feature>
<name>A0A097R0K0_HAFAL</name>
<dbReference type="GO" id="GO:0005886">
    <property type="term" value="C:plasma membrane"/>
    <property type="evidence" value="ECO:0007669"/>
    <property type="project" value="UniProtKB-SubCell"/>
</dbReference>